<accession>A0ACC1T4I9</accession>
<keyword evidence="2" id="KW-1185">Reference proteome</keyword>
<name>A0ACC1T4I9_9APHY</name>
<comment type="caution">
    <text evidence="1">The sequence shown here is derived from an EMBL/GenBank/DDBJ whole genome shotgun (WGS) entry which is preliminary data.</text>
</comment>
<organism evidence="1 2">
    <name type="scientific">Phlebia brevispora</name>
    <dbReference type="NCBI Taxonomy" id="194682"/>
    <lineage>
        <taxon>Eukaryota</taxon>
        <taxon>Fungi</taxon>
        <taxon>Dikarya</taxon>
        <taxon>Basidiomycota</taxon>
        <taxon>Agaricomycotina</taxon>
        <taxon>Agaricomycetes</taxon>
        <taxon>Polyporales</taxon>
        <taxon>Meruliaceae</taxon>
        <taxon>Phlebia</taxon>
    </lineage>
</organism>
<reference evidence="1" key="1">
    <citation type="submission" date="2022-07" db="EMBL/GenBank/DDBJ databases">
        <title>Genome Sequence of Phlebia brevispora.</title>
        <authorList>
            <person name="Buettner E."/>
        </authorList>
    </citation>
    <scope>NUCLEOTIDE SEQUENCE</scope>
    <source>
        <strain evidence="1">MPL23</strain>
    </source>
</reference>
<proteinExistence type="predicted"/>
<gene>
    <name evidence="1" type="ORF">NM688_g3932</name>
</gene>
<evidence type="ECO:0000313" key="1">
    <source>
        <dbReference type="EMBL" id="KAJ3552850.1"/>
    </source>
</evidence>
<protein>
    <submittedName>
        <fullName evidence="1">Uncharacterized protein</fullName>
    </submittedName>
</protein>
<dbReference type="EMBL" id="JANHOG010000609">
    <property type="protein sequence ID" value="KAJ3552850.1"/>
    <property type="molecule type" value="Genomic_DNA"/>
</dbReference>
<evidence type="ECO:0000313" key="2">
    <source>
        <dbReference type="Proteomes" id="UP001148662"/>
    </source>
</evidence>
<sequence length="681" mass="77648">MHPNKDELETPFGKARQIALELFIEQVLPPLHPQIDLQSLMKKTKGVGRRRSPLLPFTKAGRLWGFATKTPSQIECRNSKEVAFNSLRICAGRLGKIVKGLKPTLEYRNNEEALWDLNKRKKDSLPDAYLLAISGPSSTSDGIKWDAIGVPGVYNKHGTKADAESNILKITRCMTHCIQRNPYRRFVHGFTVEDSTMRLWYCDRARILASEPFNFIKDCKMLFHFLLSLLFADHPQLGYDPTMTPVSQEDGSTQYPITVRTQEGEEHVYQTMQLLSESSVDRLIGRGTRVWKAIEIQNGQETGDPVALKDAWVDSHREREGIIDSRIRSAPTTGPRLRAMSLLTVLHHGDVFIGDAQDRTLVLQEAESSSVPITTLRKRSERYQVHYRIVCKEIGTPLYEATSLATVFRTLKEVAYGLLLLYSCGWVHGDISPGNILLVDGDWAKIADLEYATYKDERKEHDKIGTADFISTEVERHNYLFQPYLTTAPKHRPHDSLPLISSFRDLPDRPAPTGRAEYRAEHAGDPPEATPSVSDDALPIFRYNAIHDLESLWWIAVYFIVCHEVVDDDDNGSDLYDLAHTQRNFASELFWTADNRVHALTNPHYFLREVLRLHPSVRQIGVALNEIREEMVSLYLHVEEDIYSIGFEVAEALHDEFGRCFDTLWRALEEKDVVVRPLSRS</sequence>
<dbReference type="Proteomes" id="UP001148662">
    <property type="component" value="Unassembled WGS sequence"/>
</dbReference>